<comment type="caution">
    <text evidence="1">The sequence shown here is derived from an EMBL/GenBank/DDBJ whole genome shotgun (WGS) entry which is preliminary data.</text>
</comment>
<evidence type="ECO:0008006" key="3">
    <source>
        <dbReference type="Google" id="ProtNLM"/>
    </source>
</evidence>
<protein>
    <recommendedName>
        <fullName evidence="3">Integrase catalytic domain-containing protein</fullName>
    </recommendedName>
</protein>
<name>A0A1D3DNI0_9ACTN</name>
<reference evidence="1 2" key="1">
    <citation type="journal article" date="2013" name="Genome Announc.">
        <title>Genome Sequence of Streptomyces violaceusniger Strain SPC6, a Halotolerant Streptomycete That Exhibits Rapid Growth and Development.</title>
        <authorList>
            <person name="Chen X."/>
            <person name="Zhang B."/>
            <person name="Zhang W."/>
            <person name="Wu X."/>
            <person name="Zhang M."/>
            <person name="Chen T."/>
            <person name="Liu G."/>
            <person name="Dyson P."/>
        </authorList>
    </citation>
    <scope>NUCLEOTIDE SEQUENCE [LARGE SCALE GENOMIC DNA]</scope>
    <source>
        <strain evidence="1 2">SPC6</strain>
    </source>
</reference>
<gene>
    <name evidence="1" type="ORF">J116_004735</name>
</gene>
<evidence type="ECO:0000313" key="2">
    <source>
        <dbReference type="Proteomes" id="UP000095329"/>
    </source>
</evidence>
<keyword evidence="2" id="KW-1185">Reference proteome</keyword>
<dbReference type="Proteomes" id="UP000095329">
    <property type="component" value="Unassembled WGS sequence"/>
</dbReference>
<dbReference type="AlphaFoldDB" id="A0A1D3DNI0"/>
<organism evidence="1 2">
    <name type="scientific">Streptomyces thermolilacinus SPC6</name>
    <dbReference type="NCBI Taxonomy" id="1306406"/>
    <lineage>
        <taxon>Bacteria</taxon>
        <taxon>Bacillati</taxon>
        <taxon>Actinomycetota</taxon>
        <taxon>Actinomycetes</taxon>
        <taxon>Kitasatosporales</taxon>
        <taxon>Streptomycetaceae</taxon>
        <taxon>Streptomyces</taxon>
    </lineage>
</organism>
<accession>A0A1D3DNI0</accession>
<dbReference type="EMBL" id="ASHX02000001">
    <property type="protein sequence ID" value="OEJ93879.1"/>
    <property type="molecule type" value="Genomic_DNA"/>
</dbReference>
<proteinExistence type="predicted"/>
<sequence>MLIVPHHVDEMRRLGLRQSMRRTGSRFDNAAAESFSAALKEETDTRSWPGQATARAEIFAAETPH</sequence>
<evidence type="ECO:0000313" key="1">
    <source>
        <dbReference type="EMBL" id="OEJ93879.1"/>
    </source>
</evidence>